<evidence type="ECO:0000259" key="10">
    <source>
        <dbReference type="Pfam" id="PF00586"/>
    </source>
</evidence>
<dbReference type="GO" id="GO:0003955">
    <property type="term" value="F:NAD(P)H dehydrogenase (quinone) activity"/>
    <property type="evidence" value="ECO:0007669"/>
    <property type="project" value="TreeGrafter"/>
</dbReference>
<gene>
    <name evidence="13" type="ORF">SAMN05421666_0331</name>
</gene>
<dbReference type="RefSeq" id="WP_076530410.1">
    <property type="nucleotide sequence ID" value="NZ_FOAC01000001.1"/>
</dbReference>
<keyword evidence="4" id="KW-0547">Nucleotide-binding</keyword>
<feature type="domain" description="PurM-like N-terminal" evidence="10">
    <location>
        <begin position="434"/>
        <end position="543"/>
    </location>
</feature>
<feature type="domain" description="FAD/NAD(P)-binding" evidence="12">
    <location>
        <begin position="10"/>
        <end position="303"/>
    </location>
</feature>
<evidence type="ECO:0000256" key="7">
    <source>
        <dbReference type="ARBA" id="ARBA00022840"/>
    </source>
</evidence>
<dbReference type="GO" id="GO:0005524">
    <property type="term" value="F:ATP binding"/>
    <property type="evidence" value="ECO:0007669"/>
    <property type="project" value="UniProtKB-KW"/>
</dbReference>
<dbReference type="Gene3D" id="3.90.650.10">
    <property type="entry name" value="PurM-like C-terminal domain"/>
    <property type="match status" value="1"/>
</dbReference>
<keyword evidence="8" id="KW-0560">Oxidoreductase</keyword>
<dbReference type="SUPFAM" id="SSF55326">
    <property type="entry name" value="PurM N-terminal domain-like"/>
    <property type="match status" value="1"/>
</dbReference>
<name>A0A1N7EL73_9RHOB</name>
<evidence type="ECO:0000259" key="11">
    <source>
        <dbReference type="Pfam" id="PF02769"/>
    </source>
</evidence>
<keyword evidence="7" id="KW-0067">ATP-binding</keyword>
<dbReference type="PANTHER" id="PTHR42913:SF9">
    <property type="entry name" value="SLR1591 PROTEIN"/>
    <property type="match status" value="1"/>
</dbReference>
<evidence type="ECO:0000313" key="14">
    <source>
        <dbReference type="Proteomes" id="UP000186019"/>
    </source>
</evidence>
<dbReference type="InterPro" id="IPR004536">
    <property type="entry name" value="SPS/SelD"/>
</dbReference>
<dbReference type="EMBL" id="FTNV01000001">
    <property type="protein sequence ID" value="SIR88812.1"/>
    <property type="molecule type" value="Genomic_DNA"/>
</dbReference>
<dbReference type="Pfam" id="PF00586">
    <property type="entry name" value="AIRS"/>
    <property type="match status" value="1"/>
</dbReference>
<keyword evidence="5" id="KW-0418">Kinase</keyword>
<dbReference type="SUPFAM" id="SSF51905">
    <property type="entry name" value="FAD/NAD(P)-binding domain"/>
    <property type="match status" value="2"/>
</dbReference>
<dbReference type="Pfam" id="PF07992">
    <property type="entry name" value="Pyr_redox_2"/>
    <property type="match status" value="1"/>
</dbReference>
<dbReference type="InterPro" id="IPR016188">
    <property type="entry name" value="PurM-like_N"/>
</dbReference>
<dbReference type="Pfam" id="PF02769">
    <property type="entry name" value="AIRS_C"/>
    <property type="match status" value="1"/>
</dbReference>
<evidence type="ECO:0000256" key="4">
    <source>
        <dbReference type="ARBA" id="ARBA00022741"/>
    </source>
</evidence>
<keyword evidence="6" id="KW-0274">FAD</keyword>
<dbReference type="PANTHER" id="PTHR42913">
    <property type="entry name" value="APOPTOSIS-INDUCING FACTOR 1"/>
    <property type="match status" value="1"/>
</dbReference>
<dbReference type="SUPFAM" id="SSF56042">
    <property type="entry name" value="PurM C-terminal domain-like"/>
    <property type="match status" value="1"/>
</dbReference>
<keyword evidence="14" id="KW-1185">Reference proteome</keyword>
<evidence type="ECO:0000256" key="9">
    <source>
        <dbReference type="ARBA" id="ARBA00023266"/>
    </source>
</evidence>
<reference evidence="13 14" key="1">
    <citation type="submission" date="2017-01" db="EMBL/GenBank/DDBJ databases">
        <authorList>
            <person name="Mah S.A."/>
            <person name="Swanson W.J."/>
            <person name="Moy G.W."/>
            <person name="Vacquier V.D."/>
        </authorList>
    </citation>
    <scope>NUCLEOTIDE SEQUENCE [LARGE SCALE GENOMIC DNA]</scope>
    <source>
        <strain evidence="13 14">DSM 29590</strain>
    </source>
</reference>
<sequence>MNTDVPLTRDLVLIGGGHAHALVLRKWGMNPLPGARLTLIDPNPKAPYTGMLPGHIAGHYPRGDLDIDLGRLARFAGARLVVGRACGIDPATRRVMVEGRPDIAYDVLSIDIGITSAPRTLAGFGDHGIAAKPLGPFADRWQRFTEDAKSGSVAPDCAILGAGVAGVELALAMQHRLSPHARPRVHVIDTGQALTGVAPRTARILRQQMRKAGIALIEHANIVEVTRNSVEIEERTSISSQLTVAAAGARPWPWLQETGLNLENGFITVDPHLRSTSDASIFAAGDCAHLSHAPRPKAGVYAVRAAPILHDNLRDALMGQPPRASFQPQQRYLKLVSLGRKAAIADRGALGVYLPGLWRWKDHIDQKFMGKFRHLPVMSPPAHPAQMAEGAAQEMTDHPMICGGCGAKVGPKALESALIHARTGARDDVLIRPGDDAGGLRIGGRIQVLTTDHLRAFTADPWLMARIAVIHALGDIWAMGAAPQAALVNIVLPRMSDRLQARTLAEIMTATGQVMAATGAEVIGGHTTQGAELMLGYTVTGLVPEGRQPIGIGGARPGDHLVLTGALGSGVILAADMAGKADGDILRATLDHMATSPEKAVQTLSGAHAMTDVTGFGLAGHLLAMCRASGVAAEIEMAQIPRFDGADALIAAGHRSSLFPANKAHAAPHLVGDTPNDILFDPQTAGGFLAALAPEDAQTALAQLAHMGQPAARIGIVTEAAPRITLR</sequence>
<dbReference type="NCBIfam" id="TIGR00476">
    <property type="entry name" value="selD"/>
    <property type="match status" value="1"/>
</dbReference>
<keyword evidence="3" id="KW-0808">Transferase</keyword>
<accession>A0A1N7EL73</accession>
<comment type="cofactor">
    <cofactor evidence="1">
        <name>FAD</name>
        <dbReference type="ChEBI" id="CHEBI:57692"/>
    </cofactor>
</comment>
<protein>
    <submittedName>
        <fullName evidence="13">Selenophosphate synthase</fullName>
    </submittedName>
</protein>
<evidence type="ECO:0000256" key="8">
    <source>
        <dbReference type="ARBA" id="ARBA00023002"/>
    </source>
</evidence>
<dbReference type="GO" id="GO:0019646">
    <property type="term" value="P:aerobic electron transport chain"/>
    <property type="evidence" value="ECO:0007669"/>
    <property type="project" value="TreeGrafter"/>
</dbReference>
<evidence type="ECO:0000256" key="5">
    <source>
        <dbReference type="ARBA" id="ARBA00022777"/>
    </source>
</evidence>
<organism evidence="13 14">
    <name type="scientific">Roseovarius nanhaiticus</name>
    <dbReference type="NCBI Taxonomy" id="573024"/>
    <lineage>
        <taxon>Bacteria</taxon>
        <taxon>Pseudomonadati</taxon>
        <taxon>Pseudomonadota</taxon>
        <taxon>Alphaproteobacteria</taxon>
        <taxon>Rhodobacterales</taxon>
        <taxon>Roseobacteraceae</taxon>
        <taxon>Roseovarius</taxon>
    </lineage>
</organism>
<evidence type="ECO:0000259" key="12">
    <source>
        <dbReference type="Pfam" id="PF07992"/>
    </source>
</evidence>
<dbReference type="InterPro" id="IPR036188">
    <property type="entry name" value="FAD/NAD-bd_sf"/>
</dbReference>
<evidence type="ECO:0000256" key="3">
    <source>
        <dbReference type="ARBA" id="ARBA00022679"/>
    </source>
</evidence>
<dbReference type="Proteomes" id="UP000186019">
    <property type="component" value="Unassembled WGS sequence"/>
</dbReference>
<dbReference type="InterPro" id="IPR023753">
    <property type="entry name" value="FAD/NAD-binding_dom"/>
</dbReference>
<evidence type="ECO:0000256" key="1">
    <source>
        <dbReference type="ARBA" id="ARBA00001974"/>
    </source>
</evidence>
<dbReference type="STRING" id="573024.SAMN05216208_1803"/>
<dbReference type="InterPro" id="IPR051169">
    <property type="entry name" value="NADH-Q_oxidoreductase"/>
</dbReference>
<dbReference type="GO" id="GO:0016301">
    <property type="term" value="F:kinase activity"/>
    <property type="evidence" value="ECO:0007669"/>
    <property type="project" value="UniProtKB-KW"/>
</dbReference>
<evidence type="ECO:0000256" key="6">
    <source>
        <dbReference type="ARBA" id="ARBA00022827"/>
    </source>
</evidence>
<dbReference type="Gene3D" id="3.30.1330.10">
    <property type="entry name" value="PurM-like, N-terminal domain"/>
    <property type="match status" value="1"/>
</dbReference>
<dbReference type="InterPro" id="IPR036676">
    <property type="entry name" value="PurM-like_C_sf"/>
</dbReference>
<dbReference type="InterPro" id="IPR010918">
    <property type="entry name" value="PurM-like_C_dom"/>
</dbReference>
<evidence type="ECO:0000256" key="2">
    <source>
        <dbReference type="ARBA" id="ARBA00022630"/>
    </source>
</evidence>
<keyword evidence="2" id="KW-0285">Flavoprotein</keyword>
<dbReference type="Gene3D" id="3.50.50.100">
    <property type="match status" value="1"/>
</dbReference>
<feature type="domain" description="PurM-like C-terminal" evidence="11">
    <location>
        <begin position="556"/>
        <end position="720"/>
    </location>
</feature>
<keyword evidence="9" id="KW-0711">Selenium</keyword>
<dbReference type="InterPro" id="IPR017584">
    <property type="entry name" value="Pyridine_nucleo_diS_OxRdtase_N"/>
</dbReference>
<dbReference type="CDD" id="cd02195">
    <property type="entry name" value="SelD"/>
    <property type="match status" value="1"/>
</dbReference>
<dbReference type="OrthoDB" id="9767928at2"/>
<dbReference type="InterPro" id="IPR036921">
    <property type="entry name" value="PurM-like_N_sf"/>
</dbReference>
<evidence type="ECO:0000313" key="13">
    <source>
        <dbReference type="EMBL" id="SIR88812.1"/>
    </source>
</evidence>
<dbReference type="NCBIfam" id="TIGR03169">
    <property type="entry name" value="Nterm_to_SelD"/>
    <property type="match status" value="1"/>
</dbReference>
<dbReference type="AlphaFoldDB" id="A0A1N7EL73"/>
<proteinExistence type="predicted"/>